<dbReference type="HAMAP" id="MF_01343_B">
    <property type="entry name" value="Ribosomal_uS15_B"/>
    <property type="match status" value="1"/>
</dbReference>
<feature type="region of interest" description="Disordered" evidence="10">
    <location>
        <begin position="217"/>
        <end position="242"/>
    </location>
</feature>
<proteinExistence type="inferred from homology"/>
<dbReference type="InterPro" id="IPR000589">
    <property type="entry name" value="Ribosomal_uS15"/>
</dbReference>
<dbReference type="PANTHER" id="PTHR46685:SF1">
    <property type="entry name" value="SMALL RIBOSOMAL SUBUNIT PROTEIN US15M"/>
    <property type="match status" value="1"/>
</dbReference>
<comment type="similarity">
    <text evidence="2 9">Belongs to the universal ribosomal protein uS15 family.</text>
</comment>
<dbReference type="GO" id="GO:0003723">
    <property type="term" value="F:RNA binding"/>
    <property type="evidence" value="ECO:0007669"/>
    <property type="project" value="TreeGrafter"/>
</dbReference>
<protein>
    <recommendedName>
        <fullName evidence="7">Small ribosomal subunit protein uS15m</fullName>
    </recommendedName>
    <alternativeName>
        <fullName evidence="8">28S ribosomal protein S15, mitochondrial</fullName>
    </alternativeName>
</protein>
<dbReference type="InterPro" id="IPR009068">
    <property type="entry name" value="uS15_NS1_RNA-bd_sf"/>
</dbReference>
<dbReference type="GO" id="GO:0005763">
    <property type="term" value="C:mitochondrial small ribosomal subunit"/>
    <property type="evidence" value="ECO:0007669"/>
    <property type="project" value="TreeGrafter"/>
</dbReference>
<reference evidence="11" key="1">
    <citation type="submission" date="2021-01" db="EMBL/GenBank/DDBJ databases">
        <title>A chromosome-scale assembly of European eel, Anguilla anguilla.</title>
        <authorList>
            <person name="Henkel C."/>
            <person name="Jong-Raadsen S.A."/>
            <person name="Dufour S."/>
            <person name="Weltzien F.-A."/>
            <person name="Palstra A.P."/>
            <person name="Pelster B."/>
            <person name="Spaink H.P."/>
            <person name="Van Den Thillart G.E."/>
            <person name="Jansen H."/>
            <person name="Zahm M."/>
            <person name="Klopp C."/>
            <person name="Cedric C."/>
            <person name="Louis A."/>
            <person name="Berthelot C."/>
            <person name="Parey E."/>
            <person name="Roest Crollius H."/>
            <person name="Montfort J."/>
            <person name="Robinson-Rechavi M."/>
            <person name="Bucao C."/>
            <person name="Bouchez O."/>
            <person name="Gislard M."/>
            <person name="Lluch J."/>
            <person name="Milhes M."/>
            <person name="Lampietro C."/>
            <person name="Lopez Roques C."/>
            <person name="Donnadieu C."/>
            <person name="Braasch I."/>
            <person name="Desvignes T."/>
            <person name="Postlethwait J."/>
            <person name="Bobe J."/>
            <person name="Guiguen Y."/>
            <person name="Dirks R."/>
        </authorList>
    </citation>
    <scope>NUCLEOTIDE SEQUENCE</scope>
    <source>
        <strain evidence="11">Tag_6206</strain>
        <tissue evidence="11">Liver</tissue>
    </source>
</reference>
<dbReference type="InterPro" id="IPR005290">
    <property type="entry name" value="Ribosomal_uS15_bac-type"/>
</dbReference>
<gene>
    <name evidence="11" type="ORF">ANANG_G00025680</name>
</gene>
<evidence type="ECO:0000256" key="1">
    <source>
        <dbReference type="ARBA" id="ARBA00004173"/>
    </source>
</evidence>
<evidence type="ECO:0000313" key="11">
    <source>
        <dbReference type="EMBL" id="KAG5858022.1"/>
    </source>
</evidence>
<dbReference type="GO" id="GO:0032543">
    <property type="term" value="P:mitochondrial translation"/>
    <property type="evidence" value="ECO:0007669"/>
    <property type="project" value="TreeGrafter"/>
</dbReference>
<dbReference type="GO" id="GO:0003735">
    <property type="term" value="F:structural constituent of ribosome"/>
    <property type="evidence" value="ECO:0007669"/>
    <property type="project" value="InterPro"/>
</dbReference>
<organism evidence="11 12">
    <name type="scientific">Anguilla anguilla</name>
    <name type="common">European freshwater eel</name>
    <name type="synonym">Muraena anguilla</name>
    <dbReference type="NCBI Taxonomy" id="7936"/>
    <lineage>
        <taxon>Eukaryota</taxon>
        <taxon>Metazoa</taxon>
        <taxon>Chordata</taxon>
        <taxon>Craniata</taxon>
        <taxon>Vertebrata</taxon>
        <taxon>Euteleostomi</taxon>
        <taxon>Actinopterygii</taxon>
        <taxon>Neopterygii</taxon>
        <taxon>Teleostei</taxon>
        <taxon>Anguilliformes</taxon>
        <taxon>Anguillidae</taxon>
        <taxon>Anguilla</taxon>
    </lineage>
</organism>
<keyword evidence="3" id="KW-0809">Transit peptide</keyword>
<keyword evidence="5" id="KW-0496">Mitochondrion</keyword>
<keyword evidence="12" id="KW-1185">Reference proteome</keyword>
<comment type="caution">
    <text evidence="11">The sequence shown here is derived from an EMBL/GenBank/DDBJ whole genome shotgun (WGS) entry which is preliminary data.</text>
</comment>
<dbReference type="Pfam" id="PF00312">
    <property type="entry name" value="Ribosomal_S15"/>
    <property type="match status" value="1"/>
</dbReference>
<evidence type="ECO:0000256" key="3">
    <source>
        <dbReference type="ARBA" id="ARBA00022946"/>
    </source>
</evidence>
<dbReference type="InterPro" id="IPR052137">
    <property type="entry name" value="uS15_ribosomal"/>
</dbReference>
<comment type="subcellular location">
    <subcellularLocation>
        <location evidence="1">Mitochondrion</location>
    </subcellularLocation>
</comment>
<dbReference type="Proteomes" id="UP001044222">
    <property type="component" value="Unassembled WGS sequence"/>
</dbReference>
<evidence type="ECO:0000256" key="4">
    <source>
        <dbReference type="ARBA" id="ARBA00022980"/>
    </source>
</evidence>
<dbReference type="CDD" id="cd00353">
    <property type="entry name" value="Ribosomal_S15p_S13e"/>
    <property type="match status" value="1"/>
</dbReference>
<evidence type="ECO:0000256" key="5">
    <source>
        <dbReference type="ARBA" id="ARBA00023128"/>
    </source>
</evidence>
<evidence type="ECO:0000256" key="10">
    <source>
        <dbReference type="SAM" id="MobiDB-lite"/>
    </source>
</evidence>
<dbReference type="Gene3D" id="1.10.287.10">
    <property type="entry name" value="S15/NS1, RNA-binding"/>
    <property type="match status" value="1"/>
</dbReference>
<keyword evidence="4 9" id="KW-0689">Ribosomal protein</keyword>
<dbReference type="SUPFAM" id="SSF47060">
    <property type="entry name" value="S15/NS1 RNA-binding domain"/>
    <property type="match status" value="1"/>
</dbReference>
<dbReference type="SMART" id="SM01387">
    <property type="entry name" value="Ribosomal_S15"/>
    <property type="match status" value="1"/>
</dbReference>
<keyword evidence="6 9" id="KW-0687">Ribonucleoprotein</keyword>
<evidence type="ECO:0000256" key="6">
    <source>
        <dbReference type="ARBA" id="ARBA00023274"/>
    </source>
</evidence>
<evidence type="ECO:0000313" key="12">
    <source>
        <dbReference type="Proteomes" id="UP001044222"/>
    </source>
</evidence>
<evidence type="ECO:0000256" key="7">
    <source>
        <dbReference type="ARBA" id="ARBA00035249"/>
    </source>
</evidence>
<sequence>MFVRCALKSASFAARESCVVSGGKQTCSALVSKNVRPAVRPLSTNISDRWASNAEELKAGGRSLSVQPVRSYAEAGKKDARQSQLDDLPAAMLKKEYAAVPQAQMTDDVVRRLLTLDLASHKEKLRLKEEQLVAKVRLHENDSSSLAVKVAVLTARIRNYQEHLQQHPKDKANKRRMLMSVDRRKKMLKALRSTRSEALCIRVFNELQKRRKEHRRMMAEAAGGAKAEAADKASTDVQGRAA</sequence>
<evidence type="ECO:0000256" key="8">
    <source>
        <dbReference type="ARBA" id="ARBA00035528"/>
    </source>
</evidence>
<name>A0A9D3N2C3_ANGAN</name>
<evidence type="ECO:0000256" key="2">
    <source>
        <dbReference type="ARBA" id="ARBA00008434"/>
    </source>
</evidence>
<dbReference type="AlphaFoldDB" id="A0A9D3N2C3"/>
<dbReference type="EMBL" id="JAFIRN010000001">
    <property type="protein sequence ID" value="KAG5858022.1"/>
    <property type="molecule type" value="Genomic_DNA"/>
</dbReference>
<dbReference type="PANTHER" id="PTHR46685">
    <property type="entry name" value="28S RIBOSOMAL PROTEIN S15, MITOCHONDRIAL"/>
    <property type="match status" value="1"/>
</dbReference>
<evidence type="ECO:0000256" key="9">
    <source>
        <dbReference type="RuleBase" id="RU003919"/>
    </source>
</evidence>
<accession>A0A9D3N2C3</accession>